<name>A0ABU8WB85_9BURK</name>
<organism evidence="1 2">
    <name type="scientific">Variovorax humicola</name>
    <dbReference type="NCBI Taxonomy" id="1769758"/>
    <lineage>
        <taxon>Bacteria</taxon>
        <taxon>Pseudomonadati</taxon>
        <taxon>Pseudomonadota</taxon>
        <taxon>Betaproteobacteria</taxon>
        <taxon>Burkholderiales</taxon>
        <taxon>Comamonadaceae</taxon>
        <taxon>Variovorax</taxon>
    </lineage>
</organism>
<gene>
    <name evidence="1" type="ORF">WKW80_35945</name>
</gene>
<dbReference type="PIRSF" id="PIRSF029288">
    <property type="entry name" value="SciE_ImpE"/>
    <property type="match status" value="1"/>
</dbReference>
<dbReference type="InterPro" id="IPR011990">
    <property type="entry name" value="TPR-like_helical_dom_sf"/>
</dbReference>
<accession>A0ABU8WB85</accession>
<dbReference type="RefSeq" id="WP_340368343.1">
    <property type="nucleotide sequence ID" value="NZ_JBBKZV010000063.1"/>
</dbReference>
<dbReference type="Pfam" id="PF07024">
    <property type="entry name" value="ImpE"/>
    <property type="match status" value="1"/>
</dbReference>
<proteinExistence type="predicted"/>
<dbReference type="SUPFAM" id="SSF144059">
    <property type="entry name" value="ImpE-like"/>
    <property type="match status" value="1"/>
</dbReference>
<reference evidence="1 2" key="1">
    <citation type="submission" date="2024-03" db="EMBL/GenBank/DDBJ databases">
        <title>Novel species of the genus Variovorax.</title>
        <authorList>
            <person name="Liu Q."/>
            <person name="Xin Y.-H."/>
        </authorList>
    </citation>
    <scope>NUCLEOTIDE SEQUENCE [LARGE SCALE GENOMIC DNA]</scope>
    <source>
        <strain evidence="1 2">KACC 18501</strain>
    </source>
</reference>
<evidence type="ECO:0000313" key="2">
    <source>
        <dbReference type="Proteomes" id="UP001363010"/>
    </source>
</evidence>
<sequence length="284" mass="30675">MTTSLSSGPIDGASRSFREWSHVRPLSEALARAEADVRVKPQEVRARWLLFELSCVLGQWERALKQLQTWAGLSRDNESTAHVMRGLIRAEHQRMELFAGRAEPATLAAGGRSAPAWMAGLGEALRLAAPGDAAAVEAADLARETALGQAPDTAGVSNLMSFAWVSDSDTRLGPVCEVILAGAYRWLAFRDLASIAKAAPAHLLDLVWVQVDLVLRDGTALKGYMPTRYPVHAGDRDALLMARETVWTDVGQTGVIARGQKMWATDAGDMALLDLRDCKFAVGA</sequence>
<keyword evidence="2" id="KW-1185">Reference proteome</keyword>
<dbReference type="InterPro" id="IPR009211">
    <property type="entry name" value="TagJ"/>
</dbReference>
<dbReference type="EMBL" id="JBBKZV010000063">
    <property type="protein sequence ID" value="MEJ8827315.1"/>
    <property type="molecule type" value="Genomic_DNA"/>
</dbReference>
<evidence type="ECO:0000313" key="1">
    <source>
        <dbReference type="EMBL" id="MEJ8827315.1"/>
    </source>
</evidence>
<dbReference type="Gene3D" id="1.25.40.10">
    <property type="entry name" value="Tetratricopeptide repeat domain"/>
    <property type="match status" value="1"/>
</dbReference>
<dbReference type="Proteomes" id="UP001363010">
    <property type="component" value="Unassembled WGS sequence"/>
</dbReference>
<comment type="caution">
    <text evidence="1">The sequence shown here is derived from an EMBL/GenBank/DDBJ whole genome shotgun (WGS) entry which is preliminary data.</text>
</comment>
<protein>
    <submittedName>
        <fullName evidence="1">Type VI secretion system accessory protein TagJ</fullName>
    </submittedName>
</protein>